<protein>
    <submittedName>
        <fullName evidence="2">9057_t:CDS:1</fullName>
    </submittedName>
</protein>
<dbReference type="Pfam" id="PF00240">
    <property type="entry name" value="ubiquitin"/>
    <property type="match status" value="1"/>
</dbReference>
<dbReference type="SUPFAM" id="SSF54236">
    <property type="entry name" value="Ubiquitin-like"/>
    <property type="match status" value="1"/>
</dbReference>
<dbReference type="InterPro" id="IPR019956">
    <property type="entry name" value="Ubiquitin_dom"/>
</dbReference>
<feature type="domain" description="Ubiquitin-like" evidence="1">
    <location>
        <begin position="53"/>
        <end position="128"/>
    </location>
</feature>
<evidence type="ECO:0000313" key="3">
    <source>
        <dbReference type="Proteomes" id="UP000789342"/>
    </source>
</evidence>
<evidence type="ECO:0000313" key="2">
    <source>
        <dbReference type="EMBL" id="CAG8536484.1"/>
    </source>
</evidence>
<evidence type="ECO:0000259" key="1">
    <source>
        <dbReference type="PROSITE" id="PS50053"/>
    </source>
</evidence>
<dbReference type="PRINTS" id="PR00348">
    <property type="entry name" value="UBIQUITIN"/>
</dbReference>
<dbReference type="PANTHER" id="PTHR36649:SF28">
    <property type="entry name" value="UBIQUITIN-LIKE DOMAIN-CONTAINING PROTEIN"/>
    <property type="match status" value="1"/>
</dbReference>
<accession>A0A9N9AP13</accession>
<dbReference type="SUPFAM" id="SSF56399">
    <property type="entry name" value="ADP-ribosylation"/>
    <property type="match status" value="1"/>
</dbReference>
<gene>
    <name evidence="2" type="ORF">AMORRO_LOCUS4919</name>
</gene>
<dbReference type="EMBL" id="CAJVPV010002815">
    <property type="protein sequence ID" value="CAG8536484.1"/>
    <property type="molecule type" value="Genomic_DNA"/>
</dbReference>
<organism evidence="2 3">
    <name type="scientific">Acaulospora morrowiae</name>
    <dbReference type="NCBI Taxonomy" id="94023"/>
    <lineage>
        <taxon>Eukaryota</taxon>
        <taxon>Fungi</taxon>
        <taxon>Fungi incertae sedis</taxon>
        <taxon>Mucoromycota</taxon>
        <taxon>Glomeromycotina</taxon>
        <taxon>Glomeromycetes</taxon>
        <taxon>Diversisporales</taxon>
        <taxon>Acaulosporaceae</taxon>
        <taxon>Acaulospora</taxon>
    </lineage>
</organism>
<dbReference type="PANTHER" id="PTHR36649">
    <property type="entry name" value="UBIQUITIN-LIKE DOMAIN-CONTAINING PROTEIN"/>
    <property type="match status" value="1"/>
</dbReference>
<dbReference type="PROSITE" id="PS50053">
    <property type="entry name" value="UBIQUITIN_2"/>
    <property type="match status" value="1"/>
</dbReference>
<proteinExistence type="predicted"/>
<sequence length="307" mass="34982">MPGKNILVSGLTAVTNQTVVSYEEYLEKMNDSSFIFQKLNSDALHQSHLVDTMPIFVRSLTGKVLNVNCKPATTIEKLKVKIQHREGIPADQQRLIFCGKQLDDAHSLNSYNIMRDSTLHLVLRLRGGGGAMNYFLSPELLDPIYDFDFTNLDDTGSTFMRGQFEYRRPCGWKRHALKVLNKYDNDNKWLGVTSSRFRYHSAPNEWPVSYHGTSKHLGHTIAEDGFRLSKEQGVQFPYSQGLYMTPDVNVAAKYAETFVHDGVCYKIIFQNRVNPDTMSILNTNQGDYWISPRGTDVRPYGILIKKA</sequence>
<dbReference type="OrthoDB" id="428577at2759"/>
<dbReference type="Proteomes" id="UP000789342">
    <property type="component" value="Unassembled WGS sequence"/>
</dbReference>
<comment type="caution">
    <text evidence="2">The sequence shown here is derived from an EMBL/GenBank/DDBJ whole genome shotgun (WGS) entry which is preliminary data.</text>
</comment>
<dbReference type="Gene3D" id="3.10.20.90">
    <property type="entry name" value="Phosphatidylinositol 3-kinase Catalytic Subunit, Chain A, domain 1"/>
    <property type="match status" value="1"/>
</dbReference>
<reference evidence="2" key="1">
    <citation type="submission" date="2021-06" db="EMBL/GenBank/DDBJ databases">
        <authorList>
            <person name="Kallberg Y."/>
            <person name="Tangrot J."/>
            <person name="Rosling A."/>
        </authorList>
    </citation>
    <scope>NUCLEOTIDE SEQUENCE</scope>
    <source>
        <strain evidence="2">CL551</strain>
    </source>
</reference>
<dbReference type="FunFam" id="3.10.20.90:FF:000222">
    <property type="entry name" value="Polyubiquitin 5"/>
    <property type="match status" value="1"/>
</dbReference>
<dbReference type="SMART" id="SM00213">
    <property type="entry name" value="UBQ"/>
    <property type="match status" value="1"/>
</dbReference>
<dbReference type="InterPro" id="IPR029071">
    <property type="entry name" value="Ubiquitin-like_domsf"/>
</dbReference>
<keyword evidence="3" id="KW-1185">Reference proteome</keyword>
<dbReference type="InterPro" id="IPR000626">
    <property type="entry name" value="Ubiquitin-like_dom"/>
</dbReference>
<name>A0A9N9AP13_9GLOM</name>
<dbReference type="AlphaFoldDB" id="A0A9N9AP13"/>
<dbReference type="Gene3D" id="3.90.175.10">
    <property type="entry name" value="Diphtheria Toxin, domain 1"/>
    <property type="match status" value="1"/>
</dbReference>